<feature type="transmembrane region" description="Helical" evidence="1">
    <location>
        <begin position="21"/>
        <end position="45"/>
    </location>
</feature>
<dbReference type="AlphaFoldDB" id="A0A1H7JB80"/>
<proteinExistence type="predicted"/>
<dbReference type="Proteomes" id="UP000199283">
    <property type="component" value="Unassembled WGS sequence"/>
</dbReference>
<keyword evidence="1" id="KW-0472">Membrane</keyword>
<protein>
    <recommendedName>
        <fullName evidence="4">TadE-like protein</fullName>
    </recommendedName>
</protein>
<accession>A0A1H7JB80</accession>
<evidence type="ECO:0000313" key="3">
    <source>
        <dbReference type="Proteomes" id="UP000199283"/>
    </source>
</evidence>
<evidence type="ECO:0000256" key="1">
    <source>
        <dbReference type="SAM" id="Phobius"/>
    </source>
</evidence>
<dbReference type="OrthoDB" id="7876207at2"/>
<organism evidence="2 3">
    <name type="scientific">Jannaschia helgolandensis</name>
    <dbReference type="NCBI Taxonomy" id="188906"/>
    <lineage>
        <taxon>Bacteria</taxon>
        <taxon>Pseudomonadati</taxon>
        <taxon>Pseudomonadota</taxon>
        <taxon>Alphaproteobacteria</taxon>
        <taxon>Rhodobacterales</taxon>
        <taxon>Roseobacteraceae</taxon>
        <taxon>Jannaschia</taxon>
    </lineage>
</organism>
<dbReference type="STRING" id="188906.SAMN04488526_1314"/>
<dbReference type="EMBL" id="FNZQ01000001">
    <property type="protein sequence ID" value="SEK71931.1"/>
    <property type="molecule type" value="Genomic_DNA"/>
</dbReference>
<evidence type="ECO:0000313" key="2">
    <source>
        <dbReference type="EMBL" id="SEK71931.1"/>
    </source>
</evidence>
<gene>
    <name evidence="2" type="ORF">SAMN04488526_1314</name>
</gene>
<keyword evidence="1" id="KW-0812">Transmembrane</keyword>
<name>A0A1H7JB80_9RHOB</name>
<reference evidence="2 3" key="1">
    <citation type="submission" date="2016-10" db="EMBL/GenBank/DDBJ databases">
        <authorList>
            <person name="de Groot N.N."/>
        </authorList>
    </citation>
    <scope>NUCLEOTIDE SEQUENCE [LARGE SCALE GENOMIC DNA]</scope>
    <source>
        <strain evidence="2 3">DSM 14858</strain>
    </source>
</reference>
<dbReference type="RefSeq" id="WP_092760811.1">
    <property type="nucleotide sequence ID" value="NZ_CAXBJT010000013.1"/>
</dbReference>
<keyword evidence="3" id="KW-1185">Reference proteome</keyword>
<evidence type="ECO:0008006" key="4">
    <source>
        <dbReference type="Google" id="ProtNLM"/>
    </source>
</evidence>
<sequence length="221" mass="24725">MKTILSRLRTATRHFAFEDRASLSIEAAIILPVIAALYVAGYQYFDGYRRESQMFKASYAVADMLSRRLSLLSPQDLDGLESVYETLTFSEDASYMRFTEVRRTDDGLEVVWSYATDGQPALTTTRLQSFLDKIPRLDKNERLTLVEAYTYDSPFFSVGLEDRIIPNFVPISQRYSARLAFAPGENQEGNTSVNNNNLDCGTEVVLIDGVPLIGLGNCTAG</sequence>
<keyword evidence="1" id="KW-1133">Transmembrane helix</keyword>